<proteinExistence type="predicted"/>
<protein>
    <submittedName>
        <fullName evidence="1">Uncharacterized protein</fullName>
    </submittedName>
</protein>
<accession>A0A1J5TP61</accession>
<evidence type="ECO:0000313" key="1">
    <source>
        <dbReference type="EMBL" id="OIR22727.1"/>
    </source>
</evidence>
<name>A0A1J5TP61_9ARCH</name>
<dbReference type="Proteomes" id="UP000183615">
    <property type="component" value="Unassembled WGS sequence"/>
</dbReference>
<reference evidence="1 2" key="1">
    <citation type="submission" date="2016-08" db="EMBL/GenBank/DDBJ databases">
        <title>New Insights into Marine Group III Euryarchaeota, from dark to light.</title>
        <authorList>
            <person name="Haro-Moreno J.M."/>
            <person name="Rodriguez-Valera F."/>
            <person name="Lopez-Garcia P."/>
            <person name="Moreira D."/>
            <person name="Martin-Cuadrado A.B."/>
        </authorList>
    </citation>
    <scope>NUCLEOTIDE SEQUENCE [LARGE SCALE GENOMIC DNA]</scope>
    <source>
        <strain evidence="1">CG-Epi2</strain>
    </source>
</reference>
<comment type="caution">
    <text evidence="1">The sequence shown here is derived from an EMBL/GenBank/DDBJ whole genome shotgun (WGS) entry which is preliminary data.</text>
</comment>
<organism evidence="1 2">
    <name type="scientific">Marine Group III euryarchaeote CG-Epi2</name>
    <dbReference type="NCBI Taxonomy" id="1888996"/>
    <lineage>
        <taxon>Archaea</taxon>
        <taxon>Methanobacteriati</taxon>
        <taxon>Thermoplasmatota</taxon>
        <taxon>Thermoplasmata</taxon>
        <taxon>Candidatus Thermoprofundales</taxon>
    </lineage>
</organism>
<dbReference type="AlphaFoldDB" id="A0A1J5TP61"/>
<dbReference type="EMBL" id="MIYZ01000007">
    <property type="protein sequence ID" value="OIR22727.1"/>
    <property type="molecule type" value="Genomic_DNA"/>
</dbReference>
<gene>
    <name evidence="1" type="ORF">BET99_03640</name>
</gene>
<sequence length="69" mass="8010">MPASDNGKMLTLCGHAATKQEYRRMRTLRIEEVTCKRCLNLNTANLEKIQEIDYKTENNLDKRIKAVQV</sequence>
<evidence type="ECO:0000313" key="2">
    <source>
        <dbReference type="Proteomes" id="UP000183615"/>
    </source>
</evidence>